<dbReference type="GO" id="GO:0005829">
    <property type="term" value="C:cytosol"/>
    <property type="evidence" value="ECO:0007669"/>
    <property type="project" value="TreeGrafter"/>
</dbReference>
<dbReference type="Gene3D" id="3.40.50.300">
    <property type="entry name" value="P-loop containing nucleotide triphosphate hydrolases"/>
    <property type="match status" value="1"/>
</dbReference>
<keyword evidence="6" id="KW-0963">Cytoplasm</keyword>
<sequence length="492" mass="55822">MNPHPNPHPHQSHHPNPHRNPDLDQNQNRHRNRNQDSNHQLILNEILLNSSSNCSLIVVEDSLAQSGLKIFKDLINHSIRKSDQNFILLSFFNSNFYFKSELNPIQSIQIQNQNQNQSSNRNRNQNLNLNLIYFNQIKIQNFQFKNLISLDALFDFLNSKNLIQSEKLTIFIDSIQDLISLFSFNQTFKFFRNLIKSLPTPISRLIALDSPHLSLIKPSNHSIHPSTIFQSTSISPSILHLKIHPTSLFDHLFNQLNIPFPRHSTNPKGTHYDPRLFSLINQLTSNLNPYHSSPSSNLNSINSHWSPTPQALLIQPHHPSNSNLASVVIEWTAKNLSNLSSISSTSIQLKSSSKSSPISSSSNKLNSFQHGLEALKINLNSNQPFNLIPLPLISVLSKKIHLLPSNDHHSSHSIQDQLTFNLSLTDKQKAQKDAVQLPFLPRRSQDGNVIEAPGEIYDGSSQKNPSKNKTGLIWYEPDSADDMDDEEPDDEL</sequence>
<feature type="compositionally biased region" description="Polar residues" evidence="9">
    <location>
        <begin position="459"/>
        <end position="469"/>
    </location>
</feature>
<evidence type="ECO:0000256" key="3">
    <source>
        <dbReference type="ARBA" id="ARBA00005043"/>
    </source>
</evidence>
<reference evidence="10" key="1">
    <citation type="submission" date="2021-03" db="EMBL/GenBank/DDBJ databases">
        <title>Draft genome sequence of rust myrtle Austropuccinia psidii MF-1, a brazilian biotype.</title>
        <authorList>
            <person name="Quecine M.C."/>
            <person name="Pachon D.M.R."/>
            <person name="Bonatelli M.L."/>
            <person name="Correr F.H."/>
            <person name="Franceschini L.M."/>
            <person name="Leite T.F."/>
            <person name="Margarido G.R.A."/>
            <person name="Almeida C.A."/>
            <person name="Ferrarezi J.A."/>
            <person name="Labate C.A."/>
        </authorList>
    </citation>
    <scope>NUCLEOTIDE SEQUENCE</scope>
    <source>
        <strain evidence="10">MF-1</strain>
    </source>
</reference>
<dbReference type="GO" id="GO:0005634">
    <property type="term" value="C:nucleus"/>
    <property type="evidence" value="ECO:0007669"/>
    <property type="project" value="UniProtKB-SubCell"/>
</dbReference>
<evidence type="ECO:0000256" key="6">
    <source>
        <dbReference type="ARBA" id="ARBA00022490"/>
    </source>
</evidence>
<dbReference type="EMBL" id="AVOT02029667">
    <property type="protein sequence ID" value="MBW0522590.1"/>
    <property type="molecule type" value="Genomic_DNA"/>
</dbReference>
<dbReference type="InterPro" id="IPR027417">
    <property type="entry name" value="P-loop_NTPase"/>
</dbReference>
<dbReference type="PANTHER" id="PTHR15641:SF1">
    <property type="entry name" value="ELONGATOR COMPLEX PROTEIN 5"/>
    <property type="match status" value="1"/>
</dbReference>
<dbReference type="AlphaFoldDB" id="A0A9Q3EP26"/>
<comment type="caution">
    <text evidence="10">The sequence shown here is derived from an EMBL/GenBank/DDBJ whole genome shotgun (WGS) entry which is preliminary data.</text>
</comment>
<dbReference type="GO" id="GO:0000049">
    <property type="term" value="F:tRNA binding"/>
    <property type="evidence" value="ECO:0007669"/>
    <property type="project" value="TreeGrafter"/>
</dbReference>
<evidence type="ECO:0000313" key="10">
    <source>
        <dbReference type="EMBL" id="MBW0522590.1"/>
    </source>
</evidence>
<evidence type="ECO:0000256" key="8">
    <source>
        <dbReference type="ARBA" id="ARBA00023242"/>
    </source>
</evidence>
<gene>
    <name evidence="10" type="ORF">O181_062305</name>
</gene>
<dbReference type="PANTHER" id="PTHR15641">
    <property type="entry name" value="ELONGATOR COMPLEX PROTEIN 5"/>
    <property type="match status" value="1"/>
</dbReference>
<evidence type="ECO:0000256" key="2">
    <source>
        <dbReference type="ARBA" id="ARBA00004496"/>
    </source>
</evidence>
<evidence type="ECO:0000313" key="11">
    <source>
        <dbReference type="Proteomes" id="UP000765509"/>
    </source>
</evidence>
<dbReference type="OrthoDB" id="166907at2759"/>
<dbReference type="InterPro" id="IPR019519">
    <property type="entry name" value="Elp5"/>
</dbReference>
<dbReference type="Pfam" id="PF10483">
    <property type="entry name" value="Elong_Iki1"/>
    <property type="match status" value="1"/>
</dbReference>
<evidence type="ECO:0000256" key="4">
    <source>
        <dbReference type="ARBA" id="ARBA00009567"/>
    </source>
</evidence>
<comment type="pathway">
    <text evidence="3">tRNA modification; 5-methoxycarbonylmethyl-2-thiouridine-tRNA biosynthesis.</text>
</comment>
<proteinExistence type="inferred from homology"/>
<evidence type="ECO:0000256" key="9">
    <source>
        <dbReference type="SAM" id="MobiDB-lite"/>
    </source>
</evidence>
<feature type="compositionally biased region" description="Acidic residues" evidence="9">
    <location>
        <begin position="478"/>
        <end position="492"/>
    </location>
</feature>
<comment type="subcellular location">
    <subcellularLocation>
        <location evidence="2">Cytoplasm</location>
    </subcellularLocation>
    <subcellularLocation>
        <location evidence="1">Nucleus</location>
    </subcellularLocation>
</comment>
<dbReference type="Proteomes" id="UP000765509">
    <property type="component" value="Unassembled WGS sequence"/>
</dbReference>
<name>A0A9Q3EP26_9BASI</name>
<feature type="region of interest" description="Disordered" evidence="9">
    <location>
        <begin position="1"/>
        <end position="32"/>
    </location>
</feature>
<keyword evidence="8" id="KW-0539">Nucleus</keyword>
<evidence type="ECO:0000256" key="5">
    <source>
        <dbReference type="ARBA" id="ARBA00020264"/>
    </source>
</evidence>
<dbReference type="GO" id="GO:0033588">
    <property type="term" value="C:elongator holoenzyme complex"/>
    <property type="evidence" value="ECO:0007669"/>
    <property type="project" value="InterPro"/>
</dbReference>
<keyword evidence="11" id="KW-1185">Reference proteome</keyword>
<keyword evidence="7" id="KW-0819">tRNA processing</keyword>
<evidence type="ECO:0000256" key="7">
    <source>
        <dbReference type="ARBA" id="ARBA00022694"/>
    </source>
</evidence>
<comment type="similarity">
    <text evidence="4">Belongs to the ELP5 family.</text>
</comment>
<evidence type="ECO:0000256" key="1">
    <source>
        <dbReference type="ARBA" id="ARBA00004123"/>
    </source>
</evidence>
<organism evidence="10 11">
    <name type="scientific">Austropuccinia psidii MF-1</name>
    <dbReference type="NCBI Taxonomy" id="1389203"/>
    <lineage>
        <taxon>Eukaryota</taxon>
        <taxon>Fungi</taxon>
        <taxon>Dikarya</taxon>
        <taxon>Basidiomycota</taxon>
        <taxon>Pucciniomycotina</taxon>
        <taxon>Pucciniomycetes</taxon>
        <taxon>Pucciniales</taxon>
        <taxon>Sphaerophragmiaceae</taxon>
        <taxon>Austropuccinia</taxon>
    </lineage>
</organism>
<dbReference type="GO" id="GO:0002098">
    <property type="term" value="P:tRNA wobble uridine modification"/>
    <property type="evidence" value="ECO:0007669"/>
    <property type="project" value="InterPro"/>
</dbReference>
<accession>A0A9Q3EP26</accession>
<protein>
    <recommendedName>
        <fullName evidence="5">Elongator complex protein 5</fullName>
    </recommendedName>
</protein>
<feature type="region of interest" description="Disordered" evidence="9">
    <location>
        <begin position="445"/>
        <end position="492"/>
    </location>
</feature>